<dbReference type="Proteomes" id="UP000198816">
    <property type="component" value="Unassembled WGS sequence"/>
</dbReference>
<dbReference type="RefSeq" id="WP_093037797.1">
    <property type="nucleotide sequence ID" value="NZ_FNNZ01000036.1"/>
</dbReference>
<dbReference type="OrthoDB" id="5298532at2"/>
<name>A0A1H3CMP8_THIRO</name>
<dbReference type="STRING" id="1058.SAMN05421783_1363"/>
<evidence type="ECO:0000313" key="1">
    <source>
        <dbReference type="EMBL" id="SDX55522.1"/>
    </source>
</evidence>
<proteinExistence type="predicted"/>
<keyword evidence="2" id="KW-1185">Reference proteome</keyword>
<accession>A0A1H3CMP8</accession>
<dbReference type="AlphaFoldDB" id="A0A1H3CMP8"/>
<reference evidence="2" key="1">
    <citation type="submission" date="2016-10" db="EMBL/GenBank/DDBJ databases">
        <authorList>
            <person name="Varghese N."/>
            <person name="Submissions S."/>
        </authorList>
    </citation>
    <scope>NUCLEOTIDE SEQUENCE [LARGE SCALE GENOMIC DNA]</scope>
    <source>
        <strain evidence="2">DSM 217</strain>
    </source>
</reference>
<organism evidence="1 2">
    <name type="scientific">Thiocapsa roseopersicina</name>
    <dbReference type="NCBI Taxonomy" id="1058"/>
    <lineage>
        <taxon>Bacteria</taxon>
        <taxon>Pseudomonadati</taxon>
        <taxon>Pseudomonadota</taxon>
        <taxon>Gammaproteobacteria</taxon>
        <taxon>Chromatiales</taxon>
        <taxon>Chromatiaceae</taxon>
        <taxon>Thiocapsa</taxon>
    </lineage>
</organism>
<evidence type="ECO:0000313" key="2">
    <source>
        <dbReference type="Proteomes" id="UP000198816"/>
    </source>
</evidence>
<gene>
    <name evidence="1" type="ORF">SAMN05421783_1363</name>
</gene>
<dbReference type="EMBL" id="FNNZ01000036">
    <property type="protein sequence ID" value="SDX55522.1"/>
    <property type="molecule type" value="Genomic_DNA"/>
</dbReference>
<protein>
    <submittedName>
        <fullName evidence="1">Uncharacterized protein</fullName>
    </submittedName>
</protein>
<sequence>MIPKALNDRGMAAAFQAAQAAIAAHHAGSTAVAATCYAPPADPDSLMSSAAVRAFFDISAMTEWRWRKAGVLPEPIVIRNRNYYQRRAIAKVVAAQQSQSAVAA</sequence>